<dbReference type="PROSITE" id="PS50885">
    <property type="entry name" value="HAMP"/>
    <property type="match status" value="2"/>
</dbReference>
<dbReference type="InterPro" id="IPR003660">
    <property type="entry name" value="HAMP_dom"/>
</dbReference>
<dbReference type="Gene3D" id="1.20.120.1530">
    <property type="match status" value="2"/>
</dbReference>
<dbReference type="GO" id="GO:0004888">
    <property type="term" value="F:transmembrane signaling receptor activity"/>
    <property type="evidence" value="ECO:0007669"/>
    <property type="project" value="InterPro"/>
</dbReference>
<evidence type="ECO:0000256" key="4">
    <source>
        <dbReference type="ARBA" id="ARBA00029447"/>
    </source>
</evidence>
<evidence type="ECO:0000259" key="8">
    <source>
        <dbReference type="PROSITE" id="PS50111"/>
    </source>
</evidence>
<keyword evidence="2" id="KW-0488">Methylation</keyword>
<keyword evidence="7" id="KW-0812">Transmembrane</keyword>
<evidence type="ECO:0000256" key="2">
    <source>
        <dbReference type="ARBA" id="ARBA00022481"/>
    </source>
</evidence>
<feature type="domain" description="Methyl-accepting transducer" evidence="8">
    <location>
        <begin position="592"/>
        <end position="821"/>
    </location>
</feature>
<dbReference type="GO" id="GO:0006935">
    <property type="term" value="P:chemotaxis"/>
    <property type="evidence" value="ECO:0007669"/>
    <property type="project" value="InterPro"/>
</dbReference>
<feature type="domain" description="HAMP" evidence="9">
    <location>
        <begin position="541"/>
        <end position="587"/>
    </location>
</feature>
<comment type="subcellular location">
    <subcellularLocation>
        <location evidence="1">Membrane</location>
    </subcellularLocation>
</comment>
<dbReference type="Pfam" id="PF17201">
    <property type="entry name" value="Cache_3-Cache_2"/>
    <property type="match status" value="1"/>
</dbReference>
<evidence type="ECO:0000256" key="5">
    <source>
        <dbReference type="PROSITE-ProRule" id="PRU00284"/>
    </source>
</evidence>
<dbReference type="SMART" id="SM00304">
    <property type="entry name" value="HAMP"/>
    <property type="match status" value="3"/>
</dbReference>
<dbReference type="PANTHER" id="PTHR43531:SF14">
    <property type="entry name" value="METHYL-ACCEPTING CHEMOTAXIS PROTEIN I-RELATED"/>
    <property type="match status" value="1"/>
</dbReference>
<dbReference type="SUPFAM" id="SSF58104">
    <property type="entry name" value="Methyl-accepting chemotaxis protein (MCP) signaling domain"/>
    <property type="match status" value="1"/>
</dbReference>
<gene>
    <name evidence="10" type="ORF">ABB28_07230</name>
</gene>
<dbReference type="SMART" id="SM00283">
    <property type="entry name" value="MA"/>
    <property type="match status" value="1"/>
</dbReference>
<dbReference type="PROSITE" id="PS50111">
    <property type="entry name" value="CHEMOTAXIS_TRANSDUC_2"/>
    <property type="match status" value="1"/>
</dbReference>
<dbReference type="SUPFAM" id="SSF103190">
    <property type="entry name" value="Sensory domain-like"/>
    <property type="match status" value="1"/>
</dbReference>
<proteinExistence type="inferred from homology"/>
<organism evidence="10 11">
    <name type="scientific">Stenotrophomonas chelatiphaga</name>
    <dbReference type="NCBI Taxonomy" id="517011"/>
    <lineage>
        <taxon>Bacteria</taxon>
        <taxon>Pseudomonadati</taxon>
        <taxon>Pseudomonadota</taxon>
        <taxon>Gammaproteobacteria</taxon>
        <taxon>Lysobacterales</taxon>
        <taxon>Lysobacteraceae</taxon>
        <taxon>Stenotrophomonas</taxon>
    </lineage>
</organism>
<dbReference type="PATRIC" id="fig|517011.3.peg.1069"/>
<keyword evidence="7" id="KW-1133">Transmembrane helix</keyword>
<protein>
    <recommendedName>
        <fullName evidence="12">Chemotaxis protein</fullName>
    </recommendedName>
</protein>
<comment type="similarity">
    <text evidence="4">Belongs to the methyl-accepting chemotaxis (MCP) protein family.</text>
</comment>
<evidence type="ECO:0008006" key="12">
    <source>
        <dbReference type="Google" id="ProtNLM"/>
    </source>
</evidence>
<feature type="transmembrane region" description="Helical" evidence="7">
    <location>
        <begin position="329"/>
        <end position="352"/>
    </location>
</feature>
<dbReference type="InterPro" id="IPR051310">
    <property type="entry name" value="MCP_chemotaxis"/>
</dbReference>
<dbReference type="GO" id="GO:0005886">
    <property type="term" value="C:plasma membrane"/>
    <property type="evidence" value="ECO:0007669"/>
    <property type="project" value="TreeGrafter"/>
</dbReference>
<dbReference type="AlphaFoldDB" id="A0A0R0DC11"/>
<evidence type="ECO:0000259" key="9">
    <source>
        <dbReference type="PROSITE" id="PS50885"/>
    </source>
</evidence>
<evidence type="ECO:0000256" key="1">
    <source>
        <dbReference type="ARBA" id="ARBA00004370"/>
    </source>
</evidence>
<comment type="caution">
    <text evidence="10">The sequence shown here is derived from an EMBL/GenBank/DDBJ whole genome shotgun (WGS) entry which is preliminary data.</text>
</comment>
<dbReference type="RefSeq" id="WP_057507983.1">
    <property type="nucleotide sequence ID" value="NZ_LDJK01000023.1"/>
</dbReference>
<dbReference type="Pfam" id="PF18947">
    <property type="entry name" value="HAMP_2"/>
    <property type="match status" value="1"/>
</dbReference>
<keyword evidence="3 5" id="KW-0807">Transducer</keyword>
<dbReference type="CDD" id="cd06225">
    <property type="entry name" value="HAMP"/>
    <property type="match status" value="1"/>
</dbReference>
<evidence type="ECO:0000313" key="11">
    <source>
        <dbReference type="Proteomes" id="UP000051386"/>
    </source>
</evidence>
<feature type="coiled-coil region" evidence="6">
    <location>
        <begin position="604"/>
        <end position="631"/>
    </location>
</feature>
<dbReference type="InterPro" id="IPR004090">
    <property type="entry name" value="Chemotax_Me-accpt_rcpt"/>
</dbReference>
<dbReference type="CDD" id="cd11386">
    <property type="entry name" value="MCP_signal"/>
    <property type="match status" value="1"/>
</dbReference>
<evidence type="ECO:0000256" key="6">
    <source>
        <dbReference type="SAM" id="Coils"/>
    </source>
</evidence>
<dbReference type="EMBL" id="LDJK01000023">
    <property type="protein sequence ID" value="KRG74584.1"/>
    <property type="molecule type" value="Genomic_DNA"/>
</dbReference>
<dbReference type="SUPFAM" id="SSF158472">
    <property type="entry name" value="HAMP domain-like"/>
    <property type="match status" value="1"/>
</dbReference>
<dbReference type="InterPro" id="IPR004089">
    <property type="entry name" value="MCPsignal_dom"/>
</dbReference>
<name>A0A0R0DC11_9GAMM</name>
<dbReference type="PANTHER" id="PTHR43531">
    <property type="entry name" value="PROTEIN ICFG"/>
    <property type="match status" value="1"/>
</dbReference>
<reference evidence="10 11" key="1">
    <citation type="submission" date="2015-05" db="EMBL/GenBank/DDBJ databases">
        <title>Genome sequencing and analysis of members of genus Stenotrophomonas.</title>
        <authorList>
            <person name="Patil P.P."/>
            <person name="Midha S."/>
            <person name="Patil P.B."/>
        </authorList>
    </citation>
    <scope>NUCLEOTIDE SEQUENCE [LARGE SCALE GENOMIC DNA]</scope>
    <source>
        <strain evidence="10 11">DSM 21508</strain>
    </source>
</reference>
<keyword evidence="6" id="KW-0175">Coiled coil</keyword>
<dbReference type="Proteomes" id="UP000051386">
    <property type="component" value="Unassembled WGS sequence"/>
</dbReference>
<dbReference type="Pfam" id="PF00672">
    <property type="entry name" value="HAMP"/>
    <property type="match status" value="1"/>
</dbReference>
<dbReference type="FunFam" id="1.10.287.950:FF:000001">
    <property type="entry name" value="Methyl-accepting chemotaxis sensory transducer"/>
    <property type="match status" value="1"/>
</dbReference>
<feature type="transmembrane region" description="Helical" evidence="7">
    <location>
        <begin position="17"/>
        <end position="37"/>
    </location>
</feature>
<accession>A0A0R0DC11</accession>
<dbReference type="PRINTS" id="PR00260">
    <property type="entry name" value="CHEMTRNSDUCR"/>
</dbReference>
<dbReference type="InterPro" id="IPR041395">
    <property type="entry name" value="McpB_HAMP_3rd"/>
</dbReference>
<evidence type="ECO:0000256" key="3">
    <source>
        <dbReference type="ARBA" id="ARBA00023224"/>
    </source>
</evidence>
<dbReference type="InterPro" id="IPR033462">
    <property type="entry name" value="Cache_3-Cache_2"/>
</dbReference>
<evidence type="ECO:0000313" key="10">
    <source>
        <dbReference type="EMBL" id="KRG74584.1"/>
    </source>
</evidence>
<sequence length="844" mass="88197">MTTSAATGSTLSISSRLAILLAAITAAAFVLLALLIYRQTAASYQTRVQAGLDTSASLMRDSVALYDRSLSQSTAHMAELFRASLPAGDAAVDAARSVEVAGQVAPQLMFGGSPLALDDAAVDRFATSTGGVATVFVRDGDDFVRVATSLRNAAGERVLGTKLDRAHLAYPKIIAGEAFSGPAHLFGTDYMTHYMPLKDAAGAVVGIAFVGQDQSAGLAALKASLRDSTLGKDGYFMAIDTRPGEGFGKVIAAPAGEGGKISERVVAEDLPLLQALLEGRQASATLQVRSADGKDTRGYFVSAQAHAPWRWMVLGMEPVSVLQDVLRTLLLQIAGISALALLAVIGATVLAMRRLLARPLQQAEQVALDVAAGRLDREIPQRRPDEVGRLLSSMRQMQSTLRDVTAAQDRMAQHHAEGTISHRIDSSAFQGAFRGMVEGTNALVDAHVRTTLEMVELVQEYAAGDLSASMPELPGEKARISASVNGVRARLQAINGEIKRLVAAAAAGDFSARGDAEAFDNDFRVMVEGLNTLMTTADHNLAALSDLLRNLARGDLRSRIEGDFQGVFAEMRDDANQTVSSLGTIIAGIQRSADGVSAAAAEIASASEDLSRRTEQQAANLEESAASMEEMTAAVRQSADHAVRADKLAVQATGVASQGGEAVAEVERTMRLIEASSRRIADITTVIDGIAFQTNILALNAAVEAARAGEEGRGFAVVASEVRTLAQRSAQAAREIKGLIDESVEQVGTGSALAARAGETIQQVVTAVGELGTAIGGIALASREQAAGIELVNQSIVQMDGVTQQNAALVEETSASAQSMTAQAASLREAAARFVLARAAVVAA</sequence>
<dbReference type="Gene3D" id="1.10.287.950">
    <property type="entry name" value="Methyl-accepting chemotaxis protein"/>
    <property type="match status" value="1"/>
</dbReference>
<dbReference type="Pfam" id="PF18575">
    <property type="entry name" value="HAMP_N3"/>
    <property type="match status" value="1"/>
</dbReference>
<dbReference type="GO" id="GO:0007165">
    <property type="term" value="P:signal transduction"/>
    <property type="evidence" value="ECO:0007669"/>
    <property type="project" value="UniProtKB-KW"/>
</dbReference>
<evidence type="ECO:0000256" key="7">
    <source>
        <dbReference type="SAM" id="Phobius"/>
    </source>
</evidence>
<keyword evidence="7" id="KW-0472">Membrane</keyword>
<dbReference type="Pfam" id="PF00015">
    <property type="entry name" value="MCPsignal"/>
    <property type="match status" value="1"/>
</dbReference>
<dbReference type="InterPro" id="IPR029151">
    <property type="entry name" value="Sensor-like_sf"/>
</dbReference>
<keyword evidence="11" id="KW-1185">Reference proteome</keyword>
<feature type="domain" description="HAMP" evidence="9">
    <location>
        <begin position="354"/>
        <end position="406"/>
    </location>
</feature>